<dbReference type="RefSeq" id="WP_046789951.1">
    <property type="nucleotide sequence ID" value="NZ_CP011366.1"/>
</dbReference>
<keyword evidence="3 5" id="KW-0698">rRNA processing</keyword>
<evidence type="ECO:0000313" key="11">
    <source>
        <dbReference type="Proteomes" id="UP000183090"/>
    </source>
</evidence>
<dbReference type="GO" id="GO:0005737">
    <property type="term" value="C:cytoplasm"/>
    <property type="evidence" value="ECO:0007669"/>
    <property type="project" value="UniProtKB-SubCell"/>
</dbReference>
<evidence type="ECO:0000259" key="6">
    <source>
        <dbReference type="Pfam" id="PF01782"/>
    </source>
</evidence>
<comment type="subcellular location">
    <subcellularLocation>
        <location evidence="5">Cytoplasm</location>
    </subcellularLocation>
</comment>
<dbReference type="InterPro" id="IPR009000">
    <property type="entry name" value="Transl_B-barrel_sf"/>
</dbReference>
<feature type="domain" description="RimM N-terminal" evidence="6">
    <location>
        <begin position="5"/>
        <end position="82"/>
    </location>
</feature>
<reference evidence="10" key="2">
    <citation type="submission" date="2015-04" db="EMBL/GenBank/DDBJ databases">
        <title>Complete genome sequence of Salinicoccus halodurans strain H3B36, isolated from the Qaidam basin of China.</title>
        <authorList>
            <person name="Ma Y."/>
            <person name="Jiang K."/>
            <person name="Xue Y."/>
        </authorList>
    </citation>
    <scope>NUCLEOTIDE SEQUENCE [LARGE SCALE GENOMIC DNA]</scope>
    <source>
        <strain evidence="10">H3B36</strain>
    </source>
</reference>
<evidence type="ECO:0000256" key="5">
    <source>
        <dbReference type="HAMAP-Rule" id="MF_00014"/>
    </source>
</evidence>
<sequence>MKINIGRLVNFHGVQGEVKVLSDSDFTEERFATGAEVEIKGETFIIDGYRTHKNFHMLKFRGVRNLNQVEHLKGAELLQEEDAVEFELGENEFHYQEIIGLDVLIEDTLEKIGRVKEIFETGANDVWVVKGDREYMIPYIEDVVKVVDLENSRVIISPLEGMLE</sequence>
<dbReference type="AlphaFoldDB" id="A0A0F7HLL8"/>
<evidence type="ECO:0000256" key="1">
    <source>
        <dbReference type="ARBA" id="ARBA00022490"/>
    </source>
</evidence>
<evidence type="ECO:0000313" key="10">
    <source>
        <dbReference type="Proteomes" id="UP000034029"/>
    </source>
</evidence>
<dbReference type="PANTHER" id="PTHR33692:SF1">
    <property type="entry name" value="RIBOSOME MATURATION FACTOR RIMM"/>
    <property type="match status" value="1"/>
</dbReference>
<dbReference type="GO" id="GO:0042274">
    <property type="term" value="P:ribosomal small subunit biogenesis"/>
    <property type="evidence" value="ECO:0007669"/>
    <property type="project" value="UniProtKB-UniRule"/>
</dbReference>
<dbReference type="Gene3D" id="2.40.30.60">
    <property type="entry name" value="RimM"/>
    <property type="match status" value="1"/>
</dbReference>
<dbReference type="Gene3D" id="2.30.30.240">
    <property type="entry name" value="PRC-barrel domain"/>
    <property type="match status" value="1"/>
</dbReference>
<name>A0A0F7HLL8_9STAP</name>
<evidence type="ECO:0000256" key="3">
    <source>
        <dbReference type="ARBA" id="ARBA00022552"/>
    </source>
</evidence>
<dbReference type="SUPFAM" id="SSF50447">
    <property type="entry name" value="Translation proteins"/>
    <property type="match status" value="1"/>
</dbReference>
<comment type="function">
    <text evidence="5">An accessory protein needed during the final step in the assembly of 30S ribosomal subunit, possibly for assembly of the head region. Essential for efficient processing of 16S rRNA. May be needed both before and after RbfA during the maturation of 16S rRNA. It has affinity for free ribosomal 30S subunits but not for 70S ribosomes.</text>
</comment>
<reference evidence="8 10" key="1">
    <citation type="journal article" date="2015" name="Int. J. Syst. Evol. Microbiol.">
        <title>Complete genome sequence of Salinicoccus halodurans H3B36, isolated from the Qaidam Basin in China.</title>
        <authorList>
            <person name="Jiang K."/>
            <person name="Xue Y."/>
            <person name="Ma Y."/>
        </authorList>
    </citation>
    <scope>NUCLEOTIDE SEQUENCE [LARGE SCALE GENOMIC DNA]</scope>
    <source>
        <strain evidence="8 10">H3B36</strain>
    </source>
</reference>
<dbReference type="NCBIfam" id="TIGR02273">
    <property type="entry name" value="16S_RimM"/>
    <property type="match status" value="1"/>
</dbReference>
<evidence type="ECO:0000256" key="2">
    <source>
        <dbReference type="ARBA" id="ARBA00022517"/>
    </source>
</evidence>
<dbReference type="GO" id="GO:0043022">
    <property type="term" value="F:ribosome binding"/>
    <property type="evidence" value="ECO:0007669"/>
    <property type="project" value="InterPro"/>
</dbReference>
<dbReference type="InterPro" id="IPR002676">
    <property type="entry name" value="RimM_N"/>
</dbReference>
<dbReference type="SUPFAM" id="SSF50346">
    <property type="entry name" value="PRC-barrel domain"/>
    <property type="match status" value="1"/>
</dbReference>
<evidence type="ECO:0000313" key="8">
    <source>
        <dbReference type="EMBL" id="AKG73763.1"/>
    </source>
</evidence>
<dbReference type="Proteomes" id="UP000183090">
    <property type="component" value="Unassembled WGS sequence"/>
</dbReference>
<dbReference type="GO" id="GO:0006364">
    <property type="term" value="P:rRNA processing"/>
    <property type="evidence" value="ECO:0007669"/>
    <property type="project" value="UniProtKB-UniRule"/>
</dbReference>
<dbReference type="Pfam" id="PF24986">
    <property type="entry name" value="PRC_RimM"/>
    <property type="match status" value="1"/>
</dbReference>
<feature type="domain" description="Ribosome maturation factor RimM PRC barrel" evidence="7">
    <location>
        <begin position="96"/>
        <end position="161"/>
    </location>
</feature>
<keyword evidence="2 5" id="KW-0690">Ribosome biogenesis</keyword>
<proteinExistence type="inferred from homology"/>
<comment type="similarity">
    <text evidence="5">Belongs to the RimM family.</text>
</comment>
<dbReference type="OrthoDB" id="9810331at2"/>
<dbReference type="PANTHER" id="PTHR33692">
    <property type="entry name" value="RIBOSOME MATURATION FACTOR RIMM"/>
    <property type="match status" value="1"/>
</dbReference>
<dbReference type="EMBL" id="CP011366">
    <property type="protein sequence ID" value="AKG73763.1"/>
    <property type="molecule type" value="Genomic_DNA"/>
</dbReference>
<comment type="subunit">
    <text evidence="5">Binds ribosomal protein uS19.</text>
</comment>
<keyword evidence="4 5" id="KW-0143">Chaperone</keyword>
<dbReference type="EMBL" id="FOTB01000001">
    <property type="protein sequence ID" value="SFK55496.1"/>
    <property type="molecule type" value="Genomic_DNA"/>
</dbReference>
<dbReference type="GO" id="GO:0005840">
    <property type="term" value="C:ribosome"/>
    <property type="evidence" value="ECO:0007669"/>
    <property type="project" value="InterPro"/>
</dbReference>
<evidence type="ECO:0000313" key="9">
    <source>
        <dbReference type="EMBL" id="SFK55496.1"/>
    </source>
</evidence>
<accession>A0A0F7HLL8</accession>
<gene>
    <name evidence="5" type="primary">rimM</name>
    <name evidence="8" type="ORF">AAT16_05735</name>
    <name evidence="9" type="ORF">SAMN05216235_0387</name>
</gene>
<dbReference type="InterPro" id="IPR011961">
    <property type="entry name" value="RimM"/>
</dbReference>
<evidence type="ECO:0000259" key="7">
    <source>
        <dbReference type="Pfam" id="PF24986"/>
    </source>
</evidence>
<keyword evidence="1 5" id="KW-0963">Cytoplasm</keyword>
<dbReference type="Pfam" id="PF01782">
    <property type="entry name" value="RimM"/>
    <property type="match status" value="1"/>
</dbReference>
<evidence type="ECO:0000256" key="4">
    <source>
        <dbReference type="ARBA" id="ARBA00023186"/>
    </source>
</evidence>
<dbReference type="Proteomes" id="UP000034029">
    <property type="component" value="Chromosome"/>
</dbReference>
<keyword evidence="10" id="KW-1185">Reference proteome</keyword>
<dbReference type="HAMAP" id="MF_00014">
    <property type="entry name" value="Ribosome_mat_RimM"/>
    <property type="match status" value="1"/>
</dbReference>
<protein>
    <recommendedName>
        <fullName evidence="5">Ribosome maturation factor RimM</fullName>
    </recommendedName>
</protein>
<dbReference type="KEGG" id="shv:AAT16_05735"/>
<organism evidence="9 11">
    <name type="scientific">Salinicoccus halodurans</name>
    <dbReference type="NCBI Taxonomy" id="407035"/>
    <lineage>
        <taxon>Bacteria</taxon>
        <taxon>Bacillati</taxon>
        <taxon>Bacillota</taxon>
        <taxon>Bacilli</taxon>
        <taxon>Bacillales</taxon>
        <taxon>Staphylococcaceae</taxon>
        <taxon>Salinicoccus</taxon>
    </lineage>
</organism>
<dbReference type="InterPro" id="IPR036976">
    <property type="entry name" value="RimM_N_sf"/>
</dbReference>
<comment type="domain">
    <text evidence="5">The PRC barrel domain binds ribosomal protein uS19.</text>
</comment>
<dbReference type="InterPro" id="IPR011033">
    <property type="entry name" value="PRC_barrel-like_sf"/>
</dbReference>
<reference evidence="9 11" key="3">
    <citation type="submission" date="2016-10" db="EMBL/GenBank/DDBJ databases">
        <authorList>
            <person name="Varghese N."/>
            <person name="Submissions S."/>
        </authorList>
    </citation>
    <scope>NUCLEOTIDE SEQUENCE [LARGE SCALE GENOMIC DNA]</scope>
    <source>
        <strain evidence="9 11">CGMCC 1.6501</strain>
    </source>
</reference>
<dbReference type="InterPro" id="IPR056792">
    <property type="entry name" value="PRC_RimM"/>
</dbReference>